<feature type="domain" description="Aldehyde dehydrogenase" evidence="5">
    <location>
        <begin position="18"/>
        <end position="481"/>
    </location>
</feature>
<keyword evidence="2 4" id="KW-0560">Oxidoreductase</keyword>
<keyword evidence="7" id="KW-1185">Reference proteome</keyword>
<dbReference type="Gene3D" id="3.40.309.10">
    <property type="entry name" value="Aldehyde Dehydrogenase, Chain A, domain 2"/>
    <property type="match status" value="1"/>
</dbReference>
<dbReference type="InterPro" id="IPR016163">
    <property type="entry name" value="Ald_DH_C"/>
</dbReference>
<gene>
    <name evidence="6" type="ORF">Drose_25050</name>
</gene>
<proteinExistence type="inferred from homology"/>
<organism evidence="6 7">
    <name type="scientific">Dactylosporangium roseum</name>
    <dbReference type="NCBI Taxonomy" id="47989"/>
    <lineage>
        <taxon>Bacteria</taxon>
        <taxon>Bacillati</taxon>
        <taxon>Actinomycetota</taxon>
        <taxon>Actinomycetes</taxon>
        <taxon>Micromonosporales</taxon>
        <taxon>Micromonosporaceae</taxon>
        <taxon>Dactylosporangium</taxon>
    </lineage>
</organism>
<dbReference type="PANTHER" id="PTHR42804">
    <property type="entry name" value="ALDEHYDE DEHYDROGENASE"/>
    <property type="match status" value="1"/>
</dbReference>
<dbReference type="PROSITE" id="PS00687">
    <property type="entry name" value="ALDEHYDE_DEHYDR_GLU"/>
    <property type="match status" value="1"/>
</dbReference>
<evidence type="ECO:0000313" key="7">
    <source>
        <dbReference type="Proteomes" id="UP001058271"/>
    </source>
</evidence>
<dbReference type="InterPro" id="IPR016162">
    <property type="entry name" value="Ald_DH_N"/>
</dbReference>
<evidence type="ECO:0000256" key="3">
    <source>
        <dbReference type="PROSITE-ProRule" id="PRU10007"/>
    </source>
</evidence>
<dbReference type="InterPro" id="IPR029510">
    <property type="entry name" value="Ald_DH_CS_GLU"/>
</dbReference>
<dbReference type="InterPro" id="IPR015590">
    <property type="entry name" value="Aldehyde_DH_dom"/>
</dbReference>
<reference evidence="6" key="1">
    <citation type="submission" date="2021-04" db="EMBL/GenBank/DDBJ databases">
        <title>Biosynthetic gene clusters of Dactylosporangioum roseum.</title>
        <authorList>
            <person name="Hartkoorn R.C."/>
            <person name="Beaudoing E."/>
            <person name="Hot D."/>
            <person name="Moureu S."/>
        </authorList>
    </citation>
    <scope>NUCLEOTIDE SEQUENCE</scope>
    <source>
        <strain evidence="6">NRRL B-16295</strain>
    </source>
</reference>
<feature type="active site" evidence="3">
    <location>
        <position position="258"/>
    </location>
</feature>
<sequence>MTNTIDNTVYVAGRWQVGEGESRTITNPSTGEPFVAFRQASPSQVDLAITAARAGFDGDEWRKWTPLDRSEALTRMWKAIDERRAELAELIIDSVGSTRSLTEALQVGGPVDTFRYFAELAARGPAGGWERPLPLHHDPVTTSSILVREPAGVVVALSPYNYPLHNLCWKIGGAIAAGCTLVAMPAPQAAPAVVKMFEVLESAGLPAGVLNLVLGGPEQGEILTRDPRVDIVSFTGSVAVGAAVMAQAASAVHKVILELGGKAANILLPGTDLGRDAILPSLFRFVRNAGQGCGATTRILVHRNDYEGFVDAARPILEGFAVGDPRDPATVVGPLVSAAHRERVEAYIDRAVQGGAKILAGGGRPDLPGFFLNPVLIGNTDNSKEICQEELFGPVAAVLVYDTVDEAIEIANSSRFGLNANVVGRTSEAIEVARRLRVGTVTVNGGGGMRPDAPWGGIGESGVGREMGEDGLNEFFEVKHIQWPVDGVGKPQGLD</sequence>
<dbReference type="InterPro" id="IPR016161">
    <property type="entry name" value="Ald_DH/histidinol_DH"/>
</dbReference>
<dbReference type="Proteomes" id="UP001058271">
    <property type="component" value="Chromosome"/>
</dbReference>
<dbReference type="Pfam" id="PF00171">
    <property type="entry name" value="Aldedh"/>
    <property type="match status" value="1"/>
</dbReference>
<evidence type="ECO:0000256" key="2">
    <source>
        <dbReference type="ARBA" id="ARBA00023002"/>
    </source>
</evidence>
<evidence type="ECO:0000256" key="1">
    <source>
        <dbReference type="ARBA" id="ARBA00009986"/>
    </source>
</evidence>
<evidence type="ECO:0000259" key="5">
    <source>
        <dbReference type="Pfam" id="PF00171"/>
    </source>
</evidence>
<comment type="similarity">
    <text evidence="1 4">Belongs to the aldehyde dehydrogenase family.</text>
</comment>
<accession>A0ABY5Z095</accession>
<dbReference type="RefSeq" id="WP_260723804.1">
    <property type="nucleotide sequence ID" value="NZ_BAAABS010000011.1"/>
</dbReference>
<protein>
    <submittedName>
        <fullName evidence="6">Aldehyde dehydrogenase family protein</fullName>
    </submittedName>
</protein>
<evidence type="ECO:0000313" key="6">
    <source>
        <dbReference type="EMBL" id="UWZ34485.1"/>
    </source>
</evidence>
<evidence type="ECO:0000256" key="4">
    <source>
        <dbReference type="RuleBase" id="RU003345"/>
    </source>
</evidence>
<dbReference type="PANTHER" id="PTHR42804:SF1">
    <property type="entry name" value="ALDEHYDE DEHYDROGENASE-RELATED"/>
    <property type="match status" value="1"/>
</dbReference>
<name>A0ABY5Z095_9ACTN</name>
<dbReference type="EMBL" id="CP073721">
    <property type="protein sequence ID" value="UWZ34485.1"/>
    <property type="molecule type" value="Genomic_DNA"/>
</dbReference>
<dbReference type="Gene3D" id="3.40.605.10">
    <property type="entry name" value="Aldehyde Dehydrogenase, Chain A, domain 1"/>
    <property type="match status" value="1"/>
</dbReference>
<dbReference type="SUPFAM" id="SSF53720">
    <property type="entry name" value="ALDH-like"/>
    <property type="match status" value="1"/>
</dbReference>